<dbReference type="eggNOG" id="ENOG502SQZW">
    <property type="taxonomic scope" value="Eukaryota"/>
</dbReference>
<dbReference type="InterPro" id="IPR002110">
    <property type="entry name" value="Ankyrin_rpt"/>
</dbReference>
<dbReference type="SUPFAM" id="SSF48403">
    <property type="entry name" value="Ankyrin repeat"/>
    <property type="match status" value="1"/>
</dbReference>
<proteinExistence type="predicted"/>
<dbReference type="STRING" id="1173701.A0A066XBS5"/>
<dbReference type="OrthoDB" id="3200163at2759"/>
<dbReference type="Gene3D" id="1.25.40.20">
    <property type="entry name" value="Ankyrin repeat-containing domain"/>
    <property type="match status" value="1"/>
</dbReference>
<dbReference type="EMBL" id="JMSE01001220">
    <property type="protein sequence ID" value="KDN63480.1"/>
    <property type="molecule type" value="Genomic_DNA"/>
</dbReference>
<dbReference type="PROSITE" id="PS50088">
    <property type="entry name" value="ANK_REPEAT"/>
    <property type="match status" value="1"/>
</dbReference>
<feature type="repeat" description="ANK" evidence="1">
    <location>
        <begin position="289"/>
        <end position="321"/>
    </location>
</feature>
<name>A0A066XBS5_COLSU</name>
<reference evidence="3" key="1">
    <citation type="journal article" date="2014" name="Genome Announc.">
        <title>Draft genome sequence of Colletotrichum sublineola, a destructive pathogen of cultivated sorghum.</title>
        <authorList>
            <person name="Baroncelli R."/>
            <person name="Sanz-Martin J.M."/>
            <person name="Rech G.E."/>
            <person name="Sukno S.A."/>
            <person name="Thon M.R."/>
        </authorList>
    </citation>
    <scope>NUCLEOTIDE SEQUENCE [LARGE SCALE GENOMIC DNA]</scope>
    <source>
        <strain evidence="3">TX430BB</strain>
    </source>
</reference>
<protein>
    <submittedName>
        <fullName evidence="2">Uncharacterized protein</fullName>
    </submittedName>
</protein>
<dbReference type="OMA" id="ELRWTGW"/>
<dbReference type="HOGENOM" id="CLU_025581_2_0_1"/>
<comment type="caution">
    <text evidence="2">The sequence shown here is derived from an EMBL/GenBank/DDBJ whole genome shotgun (WGS) entry which is preliminary data.</text>
</comment>
<accession>A0A066XBS5</accession>
<evidence type="ECO:0000256" key="1">
    <source>
        <dbReference type="PROSITE-ProRule" id="PRU00023"/>
    </source>
</evidence>
<evidence type="ECO:0000313" key="3">
    <source>
        <dbReference type="Proteomes" id="UP000027238"/>
    </source>
</evidence>
<organism evidence="2 3">
    <name type="scientific">Colletotrichum sublineola</name>
    <name type="common">Sorghum anthracnose fungus</name>
    <dbReference type="NCBI Taxonomy" id="1173701"/>
    <lineage>
        <taxon>Eukaryota</taxon>
        <taxon>Fungi</taxon>
        <taxon>Dikarya</taxon>
        <taxon>Ascomycota</taxon>
        <taxon>Pezizomycotina</taxon>
        <taxon>Sordariomycetes</taxon>
        <taxon>Hypocreomycetidae</taxon>
        <taxon>Glomerellales</taxon>
        <taxon>Glomerellaceae</taxon>
        <taxon>Colletotrichum</taxon>
        <taxon>Colletotrichum graminicola species complex</taxon>
    </lineage>
</organism>
<dbReference type="AlphaFoldDB" id="A0A066XBS5"/>
<gene>
    <name evidence="2" type="ORF">CSUB01_07570</name>
</gene>
<dbReference type="Proteomes" id="UP000027238">
    <property type="component" value="Unassembled WGS sequence"/>
</dbReference>
<evidence type="ECO:0000313" key="2">
    <source>
        <dbReference type="EMBL" id="KDN63480.1"/>
    </source>
</evidence>
<dbReference type="InterPro" id="IPR036770">
    <property type="entry name" value="Ankyrin_rpt-contain_sf"/>
</dbReference>
<sequence length="668" mass="76052">MDIAASGIAFIQVGVGTGKAILKAIQLWEQVKQLPDDLKARIKRLRSLEPILRQIEADFAKRPDLRVHPTAQQSVTYAREAEATLRSHIEKLEDKIHGPKSNFRRRVNSFKIITLKKEELSMLESELAWAMESVQLAITCFHMEYSMACQDDMVKKTAQAVANMFKSEEFSAIGLKPVDFDTGKQTKEHEPMQKMNGLIAWPSSFETTVFGRYSLRHSKSNKGWTASVQMPWSQCVRELRWTGWQYCFHTYNIRPMSSPAFKAAEKGDLTGLMKLFKTGQATPFDRNEKGRSLLYLAAKKNRLEVCQVLIQQGVPADDERELHGHNPIDAIVTSRNNFTSPTAPDATHQALISLFRTAAHAASTLTLERLFAYIAEYSAGDDFVRVYQTQFLHDYHGLPLRDRAEAVRLASFVAHDPRTYRSLLSADMGITRGDVEESVRQGFSLLHSAAIAVGKRMADELQYDPRTFRARSYTAYWSDLIVDTVRAAPEIKSLCHVETVVPWGWFLVPVWKSTPLISLLGGALCRLSPEIRLSEWDSIFQAVLKQWLRDLQAAGVDLLQYGRQEALVHKFTCPEVRGAFDSDAINASRRVVRNDLQEASKDSWMMSVDWTFDKSDRYWSPIRIIALYYGPEVEDWRVLWLVESEAFAGEFWRVVEAPRVTMPGSWVD</sequence>
<dbReference type="PROSITE" id="PS50297">
    <property type="entry name" value="ANK_REP_REGION"/>
    <property type="match status" value="1"/>
</dbReference>
<keyword evidence="1" id="KW-0040">ANK repeat</keyword>
<keyword evidence="3" id="KW-1185">Reference proteome</keyword>